<dbReference type="Pfam" id="PF19012">
    <property type="entry name" value="DUF5741"/>
    <property type="match status" value="1"/>
</dbReference>
<dbReference type="AlphaFoldDB" id="A0A0S4MLS2"/>
<keyword evidence="3" id="KW-1185">Reference proteome</keyword>
<proteinExistence type="predicted"/>
<dbReference type="Proteomes" id="UP000017246">
    <property type="component" value="Unassembled WGS sequence"/>
</dbReference>
<accession>A0A0S4MLS2</accession>
<reference evidence="2" key="1">
    <citation type="journal article" date="2013" name="Nature">
        <title>The genomes of four tapeworm species reveal adaptations to parasitism.</title>
        <authorList>
            <person name="Tsai I.J."/>
            <person name="Zarowiecki M."/>
            <person name="Holroyd N."/>
            <person name="Garciarrubio A."/>
            <person name="Sanchez-Flores A."/>
            <person name="Brooks K.L."/>
            <person name="Tracey A."/>
            <person name="Bobes R.J."/>
            <person name="Fragoso G."/>
            <person name="Sciutto E."/>
            <person name="Aslett M."/>
            <person name="Beasley H."/>
            <person name="Bennett H.M."/>
            <person name="Cai J."/>
            <person name="Camicia F."/>
            <person name="Clark R."/>
            <person name="Cucher M."/>
            <person name="De Silva N."/>
            <person name="Day T.A."/>
            <person name="Deplazes P."/>
            <person name="Estrada K."/>
            <person name="Fernandez C."/>
            <person name="Holland P.W."/>
            <person name="Hou J."/>
            <person name="Hu S."/>
            <person name="Huckvale T."/>
            <person name="Hung S.S."/>
            <person name="Kamenetzky L."/>
            <person name="Keane J.A."/>
            <person name="Kiss F."/>
            <person name="Koziol U."/>
            <person name="Lambert O."/>
            <person name="Liu K."/>
            <person name="Luo X."/>
            <person name="Luo Y."/>
            <person name="Macchiaroli N."/>
            <person name="Nichol S."/>
            <person name="Paps J."/>
            <person name="Parkinson J."/>
            <person name="Pouchkina-Stantcheva N."/>
            <person name="Riddiford N."/>
            <person name="Rosenzvit M."/>
            <person name="Salinas G."/>
            <person name="Wasmuth J.D."/>
            <person name="Zamanian M."/>
            <person name="Zheng Y."/>
            <person name="Cai X."/>
            <person name="Soberon X."/>
            <person name="Olson P.D."/>
            <person name="Laclette J.P."/>
            <person name="Brehm K."/>
            <person name="Berriman M."/>
            <person name="Garciarrubio A."/>
            <person name="Bobes R.J."/>
            <person name="Fragoso G."/>
            <person name="Sanchez-Flores A."/>
            <person name="Estrada K."/>
            <person name="Cevallos M.A."/>
            <person name="Morett E."/>
            <person name="Gonzalez V."/>
            <person name="Portillo T."/>
            <person name="Ochoa-Leyva A."/>
            <person name="Jose M.V."/>
            <person name="Sciutto E."/>
            <person name="Landa A."/>
            <person name="Jimenez L."/>
            <person name="Valdes V."/>
            <person name="Carrero J.C."/>
            <person name="Larralde C."/>
            <person name="Morales-Montor J."/>
            <person name="Limon-Lason J."/>
            <person name="Soberon X."/>
            <person name="Laclette J.P."/>
        </authorList>
    </citation>
    <scope>NUCLEOTIDE SEQUENCE [LARGE SCALE GENOMIC DNA]</scope>
</reference>
<dbReference type="InterPro" id="IPR043979">
    <property type="entry name" value="DUF5741"/>
</dbReference>
<protein>
    <submittedName>
        <fullName evidence="2">Prefoldin</fullName>
    </submittedName>
</protein>
<evidence type="ECO:0000313" key="3">
    <source>
        <dbReference type="Proteomes" id="UP000017246"/>
    </source>
</evidence>
<sequence>MARSAIRHLCHLRLTSIFPPSTLRHCTATTSRRMLMDATQPVGCCHRRRRRPKTTENRCQQLPAHQGELVVGVEAEDVHVIVLEVDTELACITAECRVMHDERLTTESTTNITGTDDGIGRIDETMQGKACKYPELKSIAFGRRTRFAKRAQLQASSMKEARGLKSIVMKNERHDSVTVGAALNHIRRIDFKYGPIVQEAITWEVSFPVELESADKGCHDRRNAE</sequence>
<dbReference type="EMBL" id="LN902847">
    <property type="protein sequence ID" value="CUT99725.1"/>
    <property type="molecule type" value="Genomic_DNA"/>
</dbReference>
<dbReference type="EMBL" id="LN902485">
    <property type="protein sequence ID" value="CUT98497.1"/>
    <property type="molecule type" value="Genomic_DNA"/>
</dbReference>
<dbReference type="OrthoDB" id="6317861at2759"/>
<evidence type="ECO:0000313" key="2">
    <source>
        <dbReference type="EMBL" id="CUT99725.1"/>
    </source>
</evidence>
<evidence type="ECO:0000259" key="1">
    <source>
        <dbReference type="Pfam" id="PF19012"/>
    </source>
</evidence>
<feature type="domain" description="DUF5741" evidence="1">
    <location>
        <begin position="122"/>
        <end position="175"/>
    </location>
</feature>
<name>A0A0S4MLS2_ECHMU</name>
<reference evidence="2" key="2">
    <citation type="submission" date="2015-11" db="EMBL/GenBank/DDBJ databases">
        <authorList>
            <person name="Zhang Y."/>
            <person name="Guo Z."/>
        </authorList>
    </citation>
    <scope>NUCLEOTIDE SEQUENCE</scope>
</reference>
<organism evidence="2 3">
    <name type="scientific">Echinococcus multilocularis</name>
    <name type="common">Fox tapeworm</name>
    <dbReference type="NCBI Taxonomy" id="6211"/>
    <lineage>
        <taxon>Eukaryota</taxon>
        <taxon>Metazoa</taxon>
        <taxon>Spiralia</taxon>
        <taxon>Lophotrochozoa</taxon>
        <taxon>Platyhelminthes</taxon>
        <taxon>Cestoda</taxon>
        <taxon>Eucestoda</taxon>
        <taxon>Cyclophyllidea</taxon>
        <taxon>Taeniidae</taxon>
        <taxon>Echinococcus</taxon>
    </lineage>
</organism>